<feature type="compositionally biased region" description="Basic and acidic residues" evidence="1">
    <location>
        <begin position="466"/>
        <end position="478"/>
    </location>
</feature>
<evidence type="ECO:0000256" key="1">
    <source>
        <dbReference type="SAM" id="MobiDB-lite"/>
    </source>
</evidence>
<reference evidence="4" key="1">
    <citation type="journal article" date="2016" name="Genome Biol. Evol.">
        <title>Comparative 'omics' of the Fusarium fujikuroi species complex highlights differences in genetic potential and metabolite synthesis.</title>
        <authorList>
            <person name="Niehaus E.-M."/>
            <person name="Muensterkoetter M."/>
            <person name="Proctor R.H."/>
            <person name="Brown D.W."/>
            <person name="Sharon A."/>
            <person name="Idan Y."/>
            <person name="Oren-Young L."/>
            <person name="Sieber C.M."/>
            <person name="Novak O."/>
            <person name="Pencik A."/>
            <person name="Tarkowska D."/>
            <person name="Hromadova K."/>
            <person name="Freeman S."/>
            <person name="Maymon M."/>
            <person name="Elazar M."/>
            <person name="Youssef S.A."/>
            <person name="El-Shabrawy E.S.M."/>
            <person name="Shalaby A.B.A."/>
            <person name="Houterman P."/>
            <person name="Brock N.L."/>
            <person name="Burkhardt I."/>
            <person name="Tsavkelova E.A."/>
            <person name="Dickschat J.S."/>
            <person name="Galuszka P."/>
            <person name="Gueldener U."/>
            <person name="Tudzynski B."/>
        </authorList>
    </citation>
    <scope>NUCLEOTIDE SEQUENCE [LARGE SCALE GENOMIC DNA]</scope>
    <source>
        <strain evidence="4">ET1</strain>
    </source>
</reference>
<protein>
    <recommendedName>
        <fullName evidence="2">Endonuclease/exonuclease/phosphatase domain-containing protein</fullName>
    </recommendedName>
</protein>
<feature type="domain" description="Endonuclease/exonuclease/phosphatase" evidence="2">
    <location>
        <begin position="156"/>
        <end position="263"/>
    </location>
</feature>
<sequence length="478" mass="53678">MSGTSLTVNSDVAKVIDKCLEALQSAEVAINVSRPPLGPASITAQRTNDTLVFAHNRLSHIREMTFTNEDTTTIAKSILLCVSNTLMSVQKMVTESLAACPDAPSLLISAKKTSCSVQKSIFTGVNGLSDKSFQSKVAPKMHSVRFYVHNSLPTDYFVDPLSYLDSYTGHSILLGDFNYHHEDWNGDQKTETSTSCKKFAEGVKAHNYILKTKQGAITYSNSKDVSKRSSTIDLTFAKESISASIGYCEVLQVPGFLSDHRVIETSVKRAVKTDVKTMPCWHKITPNKFQRRLKPRLPPLDSLVGNEEQVVAFFAKVIDALHVTMMENVPRRSCGLRPQAQRTMQLASKLRKRLAELDDLKKKDQTPKTLKRILFLERDIDKLNTEMWSESDRDKTRPPSARAFFNVFRLARGRSQPLQFAQTPTLKYEGDSDAGNEPQLAVIDEQKIEMIKKVKFRNNNNPESTRILEEPGPRHDPK</sequence>
<dbReference type="Proteomes" id="UP000183971">
    <property type="component" value="Unassembled WGS sequence"/>
</dbReference>
<organism evidence="3 4">
    <name type="scientific">Fusarium proliferatum (strain ET1)</name>
    <name type="common">Orchid endophyte fungus</name>
    <dbReference type="NCBI Taxonomy" id="1227346"/>
    <lineage>
        <taxon>Eukaryota</taxon>
        <taxon>Fungi</taxon>
        <taxon>Dikarya</taxon>
        <taxon>Ascomycota</taxon>
        <taxon>Pezizomycotina</taxon>
        <taxon>Sordariomycetes</taxon>
        <taxon>Hypocreomycetidae</taxon>
        <taxon>Hypocreales</taxon>
        <taxon>Nectriaceae</taxon>
        <taxon>Fusarium</taxon>
        <taxon>Fusarium fujikuroi species complex</taxon>
    </lineage>
</organism>
<comment type="caution">
    <text evidence="3">The sequence shown here is derived from an EMBL/GenBank/DDBJ whole genome shotgun (WGS) entry which is preliminary data.</text>
</comment>
<dbReference type="Gene3D" id="3.60.10.10">
    <property type="entry name" value="Endonuclease/exonuclease/phosphatase"/>
    <property type="match status" value="1"/>
</dbReference>
<keyword evidence="4" id="KW-1185">Reference proteome</keyword>
<dbReference type="VEuPathDB" id="FungiDB:FPRO_06692"/>
<proteinExistence type="predicted"/>
<evidence type="ECO:0000313" key="3">
    <source>
        <dbReference type="EMBL" id="CZR38117.1"/>
    </source>
</evidence>
<dbReference type="SUPFAM" id="SSF56219">
    <property type="entry name" value="DNase I-like"/>
    <property type="match status" value="1"/>
</dbReference>
<dbReference type="GeneID" id="42051571"/>
<dbReference type="InterPro" id="IPR036691">
    <property type="entry name" value="Endo/exonu/phosph_ase_sf"/>
</dbReference>
<evidence type="ECO:0000259" key="2">
    <source>
        <dbReference type="Pfam" id="PF14529"/>
    </source>
</evidence>
<dbReference type="EMBL" id="FJOF01000003">
    <property type="protein sequence ID" value="CZR38117.1"/>
    <property type="molecule type" value="Genomic_DNA"/>
</dbReference>
<evidence type="ECO:0000313" key="4">
    <source>
        <dbReference type="Proteomes" id="UP000183971"/>
    </source>
</evidence>
<gene>
    <name evidence="3" type="ORF">FPRO_06692</name>
</gene>
<dbReference type="InterPro" id="IPR005135">
    <property type="entry name" value="Endo/exonuclease/phosphatase"/>
</dbReference>
<dbReference type="GO" id="GO:0003824">
    <property type="term" value="F:catalytic activity"/>
    <property type="evidence" value="ECO:0007669"/>
    <property type="project" value="InterPro"/>
</dbReference>
<dbReference type="AlphaFoldDB" id="A0A1L7VBN6"/>
<accession>A0A1L7VBN6</accession>
<dbReference type="Pfam" id="PF14529">
    <property type="entry name" value="Exo_endo_phos_2"/>
    <property type="match status" value="1"/>
</dbReference>
<name>A0A1L7VBN6_FUSPR</name>
<feature type="region of interest" description="Disordered" evidence="1">
    <location>
        <begin position="454"/>
        <end position="478"/>
    </location>
</feature>
<dbReference type="RefSeq" id="XP_031078710.1">
    <property type="nucleotide sequence ID" value="XM_031228366.1"/>
</dbReference>